<sequence length="65" mass="7506">MLSYLNPDSLKADYSIDATDNPAINIEIKYNGTLKEIHDYGLEGSLGLRQFYSLIEKLVENQKWR</sequence>
<dbReference type="EMBL" id="LVXG01000082">
    <property type="protein sequence ID" value="OQP38903.1"/>
    <property type="molecule type" value="Genomic_DNA"/>
</dbReference>
<organism evidence="2 3">
    <name type="scientific">Niastella yeongjuensis</name>
    <dbReference type="NCBI Taxonomy" id="354355"/>
    <lineage>
        <taxon>Bacteria</taxon>
        <taxon>Pseudomonadati</taxon>
        <taxon>Bacteroidota</taxon>
        <taxon>Chitinophagia</taxon>
        <taxon>Chitinophagales</taxon>
        <taxon>Chitinophagaceae</taxon>
        <taxon>Niastella</taxon>
    </lineage>
</organism>
<reference evidence="3" key="1">
    <citation type="submission" date="2016-04" db="EMBL/GenBank/DDBJ databases">
        <authorList>
            <person name="Chen L."/>
            <person name="Zhuang W."/>
            <person name="Wang G."/>
        </authorList>
    </citation>
    <scope>NUCLEOTIDE SEQUENCE [LARGE SCALE GENOMIC DNA]</scope>
    <source>
        <strain evidence="3">17621</strain>
    </source>
</reference>
<proteinExistence type="predicted"/>
<evidence type="ECO:0000313" key="2">
    <source>
        <dbReference type="EMBL" id="OQP38903.1"/>
    </source>
</evidence>
<dbReference type="Pfam" id="PF20033">
    <property type="entry name" value="DUF6438"/>
    <property type="match status" value="1"/>
</dbReference>
<dbReference type="InterPro" id="IPR045497">
    <property type="entry name" value="DUF6438"/>
</dbReference>
<keyword evidence="3" id="KW-1185">Reference proteome</keyword>
<evidence type="ECO:0000313" key="3">
    <source>
        <dbReference type="Proteomes" id="UP000192610"/>
    </source>
</evidence>
<gene>
    <name evidence="2" type="ORF">A4H97_19565</name>
</gene>
<dbReference type="Proteomes" id="UP000192610">
    <property type="component" value="Unassembled WGS sequence"/>
</dbReference>
<protein>
    <recommendedName>
        <fullName evidence="1">DUF6438 domain-containing protein</fullName>
    </recommendedName>
</protein>
<feature type="domain" description="DUF6438" evidence="1">
    <location>
        <begin position="2"/>
        <end position="58"/>
    </location>
</feature>
<dbReference type="AlphaFoldDB" id="A0A1V9DYF5"/>
<evidence type="ECO:0000259" key="1">
    <source>
        <dbReference type="Pfam" id="PF20033"/>
    </source>
</evidence>
<comment type="caution">
    <text evidence="2">The sequence shown here is derived from an EMBL/GenBank/DDBJ whole genome shotgun (WGS) entry which is preliminary data.</text>
</comment>
<accession>A0A1V9DYF5</accession>
<name>A0A1V9DYF5_9BACT</name>